<evidence type="ECO:0000313" key="2">
    <source>
        <dbReference type="EMBL" id="KAK8977987.1"/>
    </source>
</evidence>
<organism evidence="2 3">
    <name type="scientific">Hibiscus sabdariffa</name>
    <name type="common">roselle</name>
    <dbReference type="NCBI Taxonomy" id="183260"/>
    <lineage>
        <taxon>Eukaryota</taxon>
        <taxon>Viridiplantae</taxon>
        <taxon>Streptophyta</taxon>
        <taxon>Embryophyta</taxon>
        <taxon>Tracheophyta</taxon>
        <taxon>Spermatophyta</taxon>
        <taxon>Magnoliopsida</taxon>
        <taxon>eudicotyledons</taxon>
        <taxon>Gunneridae</taxon>
        <taxon>Pentapetalae</taxon>
        <taxon>rosids</taxon>
        <taxon>malvids</taxon>
        <taxon>Malvales</taxon>
        <taxon>Malvaceae</taxon>
        <taxon>Malvoideae</taxon>
        <taxon>Hibiscus</taxon>
    </lineage>
</organism>
<gene>
    <name evidence="2" type="ORF">V6N11_062791</name>
</gene>
<feature type="region of interest" description="Disordered" evidence="1">
    <location>
        <begin position="1"/>
        <end position="28"/>
    </location>
</feature>
<reference evidence="2 3" key="1">
    <citation type="journal article" date="2024" name="G3 (Bethesda)">
        <title>Genome assembly of Hibiscus sabdariffa L. provides insights into metabolisms of medicinal natural products.</title>
        <authorList>
            <person name="Kim T."/>
        </authorList>
    </citation>
    <scope>NUCLEOTIDE SEQUENCE [LARGE SCALE GENOMIC DNA]</scope>
    <source>
        <strain evidence="2">TK-2024</strain>
        <tissue evidence="2">Old leaves</tissue>
    </source>
</reference>
<accession>A0ABR2NPU0</accession>
<sequence>MATEQCVRPAEKTPHETSHEHHLSSGHIPVVHESKSLSEQHGHNQQIPVIHAAQHGMTKNHAESKTPSHGIHAPQHRLKNRIEEHKRDAAVPGIELPYYTK</sequence>
<feature type="compositionally biased region" description="Basic and acidic residues" evidence="1">
    <location>
        <begin position="9"/>
        <end position="23"/>
    </location>
</feature>
<evidence type="ECO:0000313" key="3">
    <source>
        <dbReference type="Proteomes" id="UP001396334"/>
    </source>
</evidence>
<dbReference type="Proteomes" id="UP001396334">
    <property type="component" value="Unassembled WGS sequence"/>
</dbReference>
<proteinExistence type="predicted"/>
<evidence type="ECO:0000256" key="1">
    <source>
        <dbReference type="SAM" id="MobiDB-lite"/>
    </source>
</evidence>
<comment type="caution">
    <text evidence="2">The sequence shown here is derived from an EMBL/GenBank/DDBJ whole genome shotgun (WGS) entry which is preliminary data.</text>
</comment>
<evidence type="ECO:0008006" key="4">
    <source>
        <dbReference type="Google" id="ProtNLM"/>
    </source>
</evidence>
<protein>
    <recommendedName>
        <fullName evidence="4">Allergen</fullName>
    </recommendedName>
</protein>
<keyword evidence="3" id="KW-1185">Reference proteome</keyword>
<dbReference type="EMBL" id="JBBPBN010000114">
    <property type="protein sequence ID" value="KAK8977987.1"/>
    <property type="molecule type" value="Genomic_DNA"/>
</dbReference>
<name>A0ABR2NPU0_9ROSI</name>